<evidence type="ECO:0000256" key="1">
    <source>
        <dbReference type="SAM" id="MobiDB-lite"/>
    </source>
</evidence>
<dbReference type="HOGENOM" id="CLU_370056_0_0_1"/>
<dbReference type="InterPro" id="IPR011990">
    <property type="entry name" value="TPR-like_helical_dom_sf"/>
</dbReference>
<dbReference type="STRING" id="1182541.W9YME1"/>
<feature type="compositionally biased region" description="Low complexity" evidence="1">
    <location>
        <begin position="714"/>
        <end position="726"/>
    </location>
</feature>
<dbReference type="eggNOG" id="ENOG502RZNG">
    <property type="taxonomic scope" value="Eukaryota"/>
</dbReference>
<feature type="region of interest" description="Disordered" evidence="1">
    <location>
        <begin position="270"/>
        <end position="301"/>
    </location>
</feature>
<evidence type="ECO:0000259" key="2">
    <source>
        <dbReference type="Pfam" id="PF14420"/>
    </source>
</evidence>
<feature type="domain" description="Clr5" evidence="2">
    <location>
        <begin position="34"/>
        <end position="84"/>
    </location>
</feature>
<accession>W9YME1</accession>
<dbReference type="OrthoDB" id="1658288at2759"/>
<keyword evidence="4" id="KW-1185">Reference proteome</keyword>
<feature type="region of interest" description="Disordered" evidence="1">
    <location>
        <begin position="777"/>
        <end position="814"/>
    </location>
</feature>
<dbReference type="Proteomes" id="UP000019484">
    <property type="component" value="Unassembled WGS sequence"/>
</dbReference>
<sequence>MSSSPATSTSEQWRAKPTPAPTPSHLEAREGPAAAQWQAVKEVIRVLYEKKPLRDVKRILEQQYGFRATERMFKARLSQWGISKNYSDRDYQICAVLSHHRYKKGKASTAFMIHGHKRTLRDLHKYIKGRKMSEEDFLASALKTVDYRDQQQPPVQYAHVRAYTPEPELDTLSYDDLLTPTDLTSWTESVPSGSSASGSSCVLSHTHTYTPSPNHPSPSDHASPGSIFVSSSSMMHLTPSATQSHCSYLSPAKDSAMSKAIPAIAWSSRPTPFESSPLLNPPKLTLRDEDQPASSDQDISPSITCQRLGRDVEYMALQVVDAPPLKSLCGHDDIRSWRLMSDTSSTDMEDYEVICPTCHDLTRDHFISLPNLELPARQPRNILNETSGAILSVPASSRGHEHSWRWVARCFAACIYLSRGNDALSRISLADADAEFEKMLTPHQDPKVLLALTQTLQILHIHDQGVISRTIICSAYNVAERVLGPDDPLTTIVRWMVYVADLNMRDRDITSSTLDHLHTQFVQRHGTTDPRSIASLYCYGYMLNVERQVEQAELVLRKVYELSCVNLGARHLQSISALTNLHRALERQGRIDEAIHVLEQAIANARETLGHNHPRRLESIRLLAIMHEGRGQMDVAESLYWRVLEGRVRMLGRNHQYTQGMKSDLETFLKRRGKWIVRRQKVGKPGAGGGGMSLKDNDKPNQNKNNKDDRNDSNHNSTSRNNNTDTPDIRTGPPRFCFNEVITAEMTETEFVESEAQLRMQDLFEWDPDEKWDNQPLSRGTDFGGGASSSGVGVGSARTSMDLGDDTGSQTQAF</sequence>
<feature type="region of interest" description="Disordered" evidence="1">
    <location>
        <begin position="206"/>
        <end position="228"/>
    </location>
</feature>
<feature type="region of interest" description="Disordered" evidence="1">
    <location>
        <begin position="1"/>
        <end position="32"/>
    </location>
</feature>
<dbReference type="RefSeq" id="XP_007722575.1">
    <property type="nucleotide sequence ID" value="XM_007724385.1"/>
</dbReference>
<dbReference type="AlphaFoldDB" id="W9YME1"/>
<feature type="compositionally biased region" description="Gly residues" evidence="1">
    <location>
        <begin position="782"/>
        <end position="794"/>
    </location>
</feature>
<dbReference type="GeneID" id="19158374"/>
<proteinExistence type="predicted"/>
<name>W9YME1_9EURO</name>
<comment type="caution">
    <text evidence="3">The sequence shown here is derived from an EMBL/GenBank/DDBJ whole genome shotgun (WGS) entry which is preliminary data.</text>
</comment>
<reference evidence="3 4" key="1">
    <citation type="submission" date="2013-03" db="EMBL/GenBank/DDBJ databases">
        <title>The Genome Sequence of Capronia coronata CBS 617.96.</title>
        <authorList>
            <consortium name="The Broad Institute Genomics Platform"/>
            <person name="Cuomo C."/>
            <person name="de Hoog S."/>
            <person name="Gorbushina A."/>
            <person name="Walker B."/>
            <person name="Young S.K."/>
            <person name="Zeng Q."/>
            <person name="Gargeya S."/>
            <person name="Fitzgerald M."/>
            <person name="Haas B."/>
            <person name="Abouelleil A."/>
            <person name="Allen A.W."/>
            <person name="Alvarado L."/>
            <person name="Arachchi H.M."/>
            <person name="Berlin A.M."/>
            <person name="Chapman S.B."/>
            <person name="Gainer-Dewar J."/>
            <person name="Goldberg J."/>
            <person name="Griggs A."/>
            <person name="Gujja S."/>
            <person name="Hansen M."/>
            <person name="Howarth C."/>
            <person name="Imamovic A."/>
            <person name="Ireland A."/>
            <person name="Larimer J."/>
            <person name="McCowan C."/>
            <person name="Murphy C."/>
            <person name="Pearson M."/>
            <person name="Poon T.W."/>
            <person name="Priest M."/>
            <person name="Roberts A."/>
            <person name="Saif S."/>
            <person name="Shea T."/>
            <person name="Sisk P."/>
            <person name="Sykes S."/>
            <person name="Wortman J."/>
            <person name="Nusbaum C."/>
            <person name="Birren B."/>
        </authorList>
    </citation>
    <scope>NUCLEOTIDE SEQUENCE [LARGE SCALE GENOMIC DNA]</scope>
    <source>
        <strain evidence="3 4">CBS 617.96</strain>
    </source>
</reference>
<dbReference type="InterPro" id="IPR025676">
    <property type="entry name" value="Clr5_dom"/>
</dbReference>
<feature type="compositionally biased region" description="Polar residues" evidence="1">
    <location>
        <begin position="1"/>
        <end position="12"/>
    </location>
</feature>
<feature type="compositionally biased region" description="Polar residues" evidence="1">
    <location>
        <begin position="292"/>
        <end position="301"/>
    </location>
</feature>
<protein>
    <recommendedName>
        <fullName evidence="2">Clr5 domain-containing protein</fullName>
    </recommendedName>
</protein>
<dbReference type="Gene3D" id="1.25.40.10">
    <property type="entry name" value="Tetratricopeptide repeat domain"/>
    <property type="match status" value="1"/>
</dbReference>
<dbReference type="PANTHER" id="PTHR38788:SF3">
    <property type="entry name" value="CLR5 DOMAIN-CONTAINING PROTEIN"/>
    <property type="match status" value="1"/>
</dbReference>
<feature type="compositionally biased region" description="Basic and acidic residues" evidence="1">
    <location>
        <begin position="695"/>
        <end position="713"/>
    </location>
</feature>
<evidence type="ECO:0000313" key="4">
    <source>
        <dbReference type="Proteomes" id="UP000019484"/>
    </source>
</evidence>
<feature type="region of interest" description="Disordered" evidence="1">
    <location>
        <begin position="679"/>
        <end position="734"/>
    </location>
</feature>
<dbReference type="SUPFAM" id="SSF48452">
    <property type="entry name" value="TPR-like"/>
    <property type="match status" value="1"/>
</dbReference>
<dbReference type="Pfam" id="PF14420">
    <property type="entry name" value="Clr5"/>
    <property type="match status" value="1"/>
</dbReference>
<evidence type="ECO:0000313" key="3">
    <source>
        <dbReference type="EMBL" id="EXJ90381.1"/>
    </source>
</evidence>
<dbReference type="Pfam" id="PF13424">
    <property type="entry name" value="TPR_12"/>
    <property type="match status" value="1"/>
</dbReference>
<dbReference type="EMBL" id="AMWN01000003">
    <property type="protein sequence ID" value="EXJ90381.1"/>
    <property type="molecule type" value="Genomic_DNA"/>
</dbReference>
<dbReference type="PANTHER" id="PTHR38788">
    <property type="entry name" value="CLR5 DOMAIN-CONTAINING PROTEIN"/>
    <property type="match status" value="1"/>
</dbReference>
<gene>
    <name evidence="3" type="ORF">A1O1_03482</name>
</gene>
<organism evidence="3 4">
    <name type="scientific">Capronia coronata CBS 617.96</name>
    <dbReference type="NCBI Taxonomy" id="1182541"/>
    <lineage>
        <taxon>Eukaryota</taxon>
        <taxon>Fungi</taxon>
        <taxon>Dikarya</taxon>
        <taxon>Ascomycota</taxon>
        <taxon>Pezizomycotina</taxon>
        <taxon>Eurotiomycetes</taxon>
        <taxon>Chaetothyriomycetidae</taxon>
        <taxon>Chaetothyriales</taxon>
        <taxon>Herpotrichiellaceae</taxon>
        <taxon>Capronia</taxon>
    </lineage>
</organism>